<evidence type="ECO:0000256" key="2">
    <source>
        <dbReference type="SAM" id="SignalP"/>
    </source>
</evidence>
<name>A0ABD7SQA1_VIBCL</name>
<keyword evidence="1" id="KW-0472">Membrane</keyword>
<comment type="caution">
    <text evidence="3">The sequence shown here is derived from an EMBL/GenBank/DDBJ whole genome shotgun (WGS) entry which is preliminary data.</text>
</comment>
<evidence type="ECO:0000256" key="1">
    <source>
        <dbReference type="SAM" id="Phobius"/>
    </source>
</evidence>
<protein>
    <recommendedName>
        <fullName evidence="5">Phage coat protein</fullName>
    </recommendedName>
</protein>
<gene>
    <name evidence="3" type="ORF">FXF03_03310</name>
</gene>
<organism evidence="3 4">
    <name type="scientific">Vibrio cholerae</name>
    <dbReference type="NCBI Taxonomy" id="666"/>
    <lineage>
        <taxon>Bacteria</taxon>
        <taxon>Pseudomonadati</taxon>
        <taxon>Pseudomonadota</taxon>
        <taxon>Gammaproteobacteria</taxon>
        <taxon>Vibrionales</taxon>
        <taxon>Vibrionaceae</taxon>
        <taxon>Vibrio</taxon>
    </lineage>
</organism>
<evidence type="ECO:0000313" key="3">
    <source>
        <dbReference type="EMBL" id="TXX66960.1"/>
    </source>
</evidence>
<keyword evidence="1" id="KW-1133">Transmembrane helix</keyword>
<feature type="signal peptide" evidence="2">
    <location>
        <begin position="1"/>
        <end position="33"/>
    </location>
</feature>
<dbReference type="Proteomes" id="UP000323819">
    <property type="component" value="Unassembled WGS sequence"/>
</dbReference>
<keyword evidence="2" id="KW-0732">Signal</keyword>
<dbReference type="AlphaFoldDB" id="A0ABD7SQA1"/>
<feature type="chain" id="PRO_5044818075" description="Phage coat protein" evidence="2">
    <location>
        <begin position="34"/>
        <end position="84"/>
    </location>
</feature>
<reference evidence="3 4" key="1">
    <citation type="submission" date="2019-06" db="EMBL/GenBank/DDBJ databases">
        <title>Vibrio cholerae phylogeny based on whole-genome sequencing reveals genetic diversity and population strucutre.</title>
        <authorList>
            <person name="Zhiqiu Y."/>
            <person name="Bin L."/>
            <person name="Lingyan J."/>
        </authorList>
    </citation>
    <scope>NUCLEOTIDE SEQUENCE [LARGE SCALE GENOMIC DNA]</scope>
    <source>
        <strain evidence="3 4">N2814</strain>
    </source>
</reference>
<accession>A0ABD7SQA1</accession>
<dbReference type="EMBL" id="VSIJ01000010">
    <property type="protein sequence ID" value="TXX66960.1"/>
    <property type="molecule type" value="Genomic_DNA"/>
</dbReference>
<keyword evidence="1" id="KW-0812">Transmembrane</keyword>
<evidence type="ECO:0008006" key="5">
    <source>
        <dbReference type="Google" id="ProtNLM"/>
    </source>
</evidence>
<proteinExistence type="predicted"/>
<sequence>MKETISQFITENRKALLASIGAAAATASTSASAALETDIVNAIATAVNADAAIAAGAGFTVLAVVLGYRVGMNLVKGFIASAAS</sequence>
<evidence type="ECO:0000313" key="4">
    <source>
        <dbReference type="Proteomes" id="UP000323819"/>
    </source>
</evidence>
<dbReference type="RefSeq" id="WP_138039620.1">
    <property type="nucleotide sequence ID" value="NZ_QXWE01000001.1"/>
</dbReference>
<feature type="transmembrane region" description="Helical" evidence="1">
    <location>
        <begin position="43"/>
        <end position="68"/>
    </location>
</feature>